<sequence>MQRRQRRTQVMRDVGHQLAPLQVLLAQLLPLFAQPLRHLRVRVLKDHQLVALAGAQRLRWRQWRRCVDVEGLDAPGQPPQRAGHPVERHQPGPRAEAAHQHPRPPGGGPLGTGGEVVGQHLPVRADQHHVHVTRLTALHDQRRGTEYLAAIRAARIVAEDRQRRAGQPPAHRRPGPPVA</sequence>
<evidence type="ECO:0000256" key="1">
    <source>
        <dbReference type="SAM" id="MobiDB-lite"/>
    </source>
</evidence>
<organism evidence="2 3">
    <name type="scientific">Rhizopus delemar</name>
    <dbReference type="NCBI Taxonomy" id="936053"/>
    <lineage>
        <taxon>Eukaryota</taxon>
        <taxon>Fungi</taxon>
        <taxon>Fungi incertae sedis</taxon>
        <taxon>Mucoromycota</taxon>
        <taxon>Mucoromycotina</taxon>
        <taxon>Mucoromycetes</taxon>
        <taxon>Mucorales</taxon>
        <taxon>Mucorineae</taxon>
        <taxon>Rhizopodaceae</taxon>
        <taxon>Rhizopus</taxon>
    </lineage>
</organism>
<feature type="region of interest" description="Disordered" evidence="1">
    <location>
        <begin position="71"/>
        <end position="117"/>
    </location>
</feature>
<accession>A0A9P7C3K7</accession>
<dbReference type="EMBL" id="JAANIU010009071">
    <property type="protein sequence ID" value="KAG1533776.1"/>
    <property type="molecule type" value="Genomic_DNA"/>
</dbReference>
<feature type="compositionally biased region" description="Basic residues" evidence="1">
    <location>
        <begin position="170"/>
        <end position="179"/>
    </location>
</feature>
<comment type="caution">
    <text evidence="2">The sequence shown here is derived from an EMBL/GenBank/DDBJ whole genome shotgun (WGS) entry which is preliminary data.</text>
</comment>
<name>A0A9P7C3K7_9FUNG</name>
<keyword evidence="3" id="KW-1185">Reference proteome</keyword>
<evidence type="ECO:0000313" key="2">
    <source>
        <dbReference type="EMBL" id="KAG1533776.1"/>
    </source>
</evidence>
<reference evidence="2 3" key="1">
    <citation type="journal article" date="2020" name="Microb. Genom.">
        <title>Genetic diversity of clinical and environmental Mucorales isolates obtained from an investigation of mucormycosis cases among solid organ transplant recipients.</title>
        <authorList>
            <person name="Nguyen M.H."/>
            <person name="Kaul D."/>
            <person name="Muto C."/>
            <person name="Cheng S.J."/>
            <person name="Richter R.A."/>
            <person name="Bruno V.M."/>
            <person name="Liu G."/>
            <person name="Beyhan S."/>
            <person name="Sundermann A.J."/>
            <person name="Mounaud S."/>
            <person name="Pasculle A.W."/>
            <person name="Nierman W.C."/>
            <person name="Driscoll E."/>
            <person name="Cumbie R."/>
            <person name="Clancy C.J."/>
            <person name="Dupont C.L."/>
        </authorList>
    </citation>
    <scope>NUCLEOTIDE SEQUENCE [LARGE SCALE GENOMIC DNA]</scope>
    <source>
        <strain evidence="2 3">GL24</strain>
    </source>
</reference>
<gene>
    <name evidence="2" type="ORF">G6F50_015756</name>
</gene>
<proteinExistence type="predicted"/>
<feature type="region of interest" description="Disordered" evidence="1">
    <location>
        <begin position="159"/>
        <end position="179"/>
    </location>
</feature>
<protein>
    <submittedName>
        <fullName evidence="2">Uncharacterized protein</fullName>
    </submittedName>
</protein>
<evidence type="ECO:0000313" key="3">
    <source>
        <dbReference type="Proteomes" id="UP000740926"/>
    </source>
</evidence>
<dbReference type="AlphaFoldDB" id="A0A9P7C3K7"/>
<dbReference type="Proteomes" id="UP000740926">
    <property type="component" value="Unassembled WGS sequence"/>
</dbReference>